<feature type="compositionally biased region" description="Basic residues" evidence="3">
    <location>
        <begin position="205"/>
        <end position="221"/>
    </location>
</feature>
<dbReference type="InterPro" id="IPR001647">
    <property type="entry name" value="HTH_TetR"/>
</dbReference>
<dbReference type="InterPro" id="IPR036271">
    <property type="entry name" value="Tet_transcr_reg_TetR-rel_C_sf"/>
</dbReference>
<dbReference type="InterPro" id="IPR041467">
    <property type="entry name" value="Sco4008_C"/>
</dbReference>
<feature type="DNA-binding region" description="H-T-H motif" evidence="2">
    <location>
        <begin position="33"/>
        <end position="52"/>
    </location>
</feature>
<evidence type="ECO:0000256" key="2">
    <source>
        <dbReference type="PROSITE-ProRule" id="PRU00335"/>
    </source>
</evidence>
<dbReference type="Proteomes" id="UP000440096">
    <property type="component" value="Unassembled WGS sequence"/>
</dbReference>
<evidence type="ECO:0000313" key="6">
    <source>
        <dbReference type="Proteomes" id="UP000440096"/>
    </source>
</evidence>
<dbReference type="PRINTS" id="PR00455">
    <property type="entry name" value="HTHTETR"/>
</dbReference>
<comment type="caution">
    <text evidence="5">The sequence shown here is derived from an EMBL/GenBank/DDBJ whole genome shotgun (WGS) entry which is preliminary data.</text>
</comment>
<dbReference type="GO" id="GO:0006355">
    <property type="term" value="P:regulation of DNA-templated transcription"/>
    <property type="evidence" value="ECO:0007669"/>
    <property type="project" value="UniProtKB-ARBA"/>
</dbReference>
<dbReference type="InterPro" id="IPR009057">
    <property type="entry name" value="Homeodomain-like_sf"/>
</dbReference>
<reference evidence="5 6" key="1">
    <citation type="submission" date="2019-11" db="EMBL/GenBank/DDBJ databases">
        <title>Draft genome of Amycolatopsis RM579.</title>
        <authorList>
            <person name="Duangmal K."/>
            <person name="Mingma R."/>
        </authorList>
    </citation>
    <scope>NUCLEOTIDE SEQUENCE [LARGE SCALE GENOMIC DNA]</scope>
    <source>
        <strain evidence="5 6">RM579</strain>
    </source>
</reference>
<evidence type="ECO:0000256" key="1">
    <source>
        <dbReference type="ARBA" id="ARBA00023125"/>
    </source>
</evidence>
<evidence type="ECO:0000256" key="3">
    <source>
        <dbReference type="SAM" id="MobiDB-lite"/>
    </source>
</evidence>
<sequence length="221" mass="23372">MVGTMGIMTGSTEERILAAATAEFAAHGFGGARVDRIAAAAGANKERIYAYFGGKQRLFAAVLKAAASRPDGWTSRSAADLPATTGDLFDLAFGAPEIVRLISWRRLEGPELARSSSETEAYQEKIEQIKAAQRAGQVDASWDPADLMAIIGALAGAWSGADAALVDVAEAGGPPVHTRRAAIEEAMRRIVTPRNPTSAEGRPRTAARKGDKHGHNRRGDH</sequence>
<keyword evidence="1 2" id="KW-0238">DNA-binding</keyword>
<dbReference type="GO" id="GO:0003677">
    <property type="term" value="F:DNA binding"/>
    <property type="evidence" value="ECO:0007669"/>
    <property type="project" value="UniProtKB-UniRule"/>
</dbReference>
<dbReference type="EMBL" id="WMBA01000010">
    <property type="protein sequence ID" value="MTD54215.1"/>
    <property type="molecule type" value="Genomic_DNA"/>
</dbReference>
<feature type="domain" description="HTH tetR-type" evidence="4">
    <location>
        <begin position="10"/>
        <end position="70"/>
    </location>
</feature>
<dbReference type="PANTHER" id="PTHR30328:SF54">
    <property type="entry name" value="HTH-TYPE TRANSCRIPTIONAL REPRESSOR SCO4008"/>
    <property type="match status" value="1"/>
</dbReference>
<dbReference type="OrthoDB" id="4726108at2"/>
<dbReference type="InterPro" id="IPR050109">
    <property type="entry name" value="HTH-type_TetR-like_transc_reg"/>
</dbReference>
<organism evidence="5 6">
    <name type="scientific">Amycolatopsis pithecellobii</name>
    <dbReference type="NCBI Taxonomy" id="664692"/>
    <lineage>
        <taxon>Bacteria</taxon>
        <taxon>Bacillati</taxon>
        <taxon>Actinomycetota</taxon>
        <taxon>Actinomycetes</taxon>
        <taxon>Pseudonocardiales</taxon>
        <taxon>Pseudonocardiaceae</taxon>
        <taxon>Amycolatopsis</taxon>
    </lineage>
</organism>
<name>A0A6N7YMM1_9PSEU</name>
<dbReference type="Gene3D" id="1.10.357.10">
    <property type="entry name" value="Tetracycline Repressor, domain 2"/>
    <property type="match status" value="1"/>
</dbReference>
<dbReference type="SUPFAM" id="SSF46689">
    <property type="entry name" value="Homeodomain-like"/>
    <property type="match status" value="1"/>
</dbReference>
<gene>
    <name evidence="5" type="ORF">GKO32_09535</name>
</gene>
<dbReference type="AlphaFoldDB" id="A0A6N7YMM1"/>
<dbReference type="PANTHER" id="PTHR30328">
    <property type="entry name" value="TRANSCRIPTIONAL REPRESSOR"/>
    <property type="match status" value="1"/>
</dbReference>
<proteinExistence type="predicted"/>
<dbReference type="PROSITE" id="PS50977">
    <property type="entry name" value="HTH_TETR_2"/>
    <property type="match status" value="1"/>
</dbReference>
<evidence type="ECO:0000313" key="5">
    <source>
        <dbReference type="EMBL" id="MTD54215.1"/>
    </source>
</evidence>
<evidence type="ECO:0000259" key="4">
    <source>
        <dbReference type="PROSITE" id="PS50977"/>
    </source>
</evidence>
<feature type="region of interest" description="Disordered" evidence="3">
    <location>
        <begin position="190"/>
        <end position="221"/>
    </location>
</feature>
<keyword evidence="6" id="KW-1185">Reference proteome</keyword>
<protein>
    <submittedName>
        <fullName evidence="5">TetR family transcriptional regulator</fullName>
    </submittedName>
</protein>
<dbReference type="Pfam" id="PF00440">
    <property type="entry name" value="TetR_N"/>
    <property type="match status" value="1"/>
</dbReference>
<dbReference type="Pfam" id="PF17926">
    <property type="entry name" value="TetR_C_21"/>
    <property type="match status" value="1"/>
</dbReference>
<accession>A0A6N7YMM1</accession>
<dbReference type="SUPFAM" id="SSF48498">
    <property type="entry name" value="Tetracyclin repressor-like, C-terminal domain"/>
    <property type="match status" value="1"/>
</dbReference>